<feature type="compositionally biased region" description="Basic and acidic residues" evidence="1">
    <location>
        <begin position="52"/>
        <end position="63"/>
    </location>
</feature>
<organism evidence="2 3">
    <name type="scientific">Armillaria gallica</name>
    <name type="common">Bulbous honey fungus</name>
    <name type="synonym">Armillaria bulbosa</name>
    <dbReference type="NCBI Taxonomy" id="47427"/>
    <lineage>
        <taxon>Eukaryota</taxon>
        <taxon>Fungi</taxon>
        <taxon>Dikarya</taxon>
        <taxon>Basidiomycota</taxon>
        <taxon>Agaricomycotina</taxon>
        <taxon>Agaricomycetes</taxon>
        <taxon>Agaricomycetidae</taxon>
        <taxon>Agaricales</taxon>
        <taxon>Marasmiineae</taxon>
        <taxon>Physalacriaceae</taxon>
        <taxon>Armillaria</taxon>
    </lineage>
</organism>
<reference evidence="3" key="1">
    <citation type="journal article" date="2017" name="Nat. Ecol. Evol.">
        <title>Genome expansion and lineage-specific genetic innovations in the forest pathogenic fungi Armillaria.</title>
        <authorList>
            <person name="Sipos G."/>
            <person name="Prasanna A.N."/>
            <person name="Walter M.C."/>
            <person name="O'Connor E."/>
            <person name="Balint B."/>
            <person name="Krizsan K."/>
            <person name="Kiss B."/>
            <person name="Hess J."/>
            <person name="Varga T."/>
            <person name="Slot J."/>
            <person name="Riley R."/>
            <person name="Boka B."/>
            <person name="Rigling D."/>
            <person name="Barry K."/>
            <person name="Lee J."/>
            <person name="Mihaltcheva S."/>
            <person name="LaButti K."/>
            <person name="Lipzen A."/>
            <person name="Waldron R."/>
            <person name="Moloney N.M."/>
            <person name="Sperisen C."/>
            <person name="Kredics L."/>
            <person name="Vagvoelgyi C."/>
            <person name="Patrignani A."/>
            <person name="Fitzpatrick D."/>
            <person name="Nagy I."/>
            <person name="Doyle S."/>
            <person name="Anderson J.B."/>
            <person name="Grigoriev I.V."/>
            <person name="Gueldener U."/>
            <person name="Muensterkoetter M."/>
            <person name="Nagy L.G."/>
        </authorList>
    </citation>
    <scope>NUCLEOTIDE SEQUENCE [LARGE SCALE GENOMIC DNA]</scope>
    <source>
        <strain evidence="3">Ar21-2</strain>
    </source>
</reference>
<feature type="region of interest" description="Disordered" evidence="1">
    <location>
        <begin position="1"/>
        <end position="90"/>
    </location>
</feature>
<keyword evidence="3" id="KW-1185">Reference proteome</keyword>
<dbReference type="OMA" id="CRYLHIC"/>
<dbReference type="Proteomes" id="UP000217790">
    <property type="component" value="Unassembled WGS sequence"/>
</dbReference>
<protein>
    <submittedName>
        <fullName evidence="2">Uncharacterized protein</fullName>
    </submittedName>
</protein>
<evidence type="ECO:0000313" key="3">
    <source>
        <dbReference type="Proteomes" id="UP000217790"/>
    </source>
</evidence>
<gene>
    <name evidence="2" type="ORF">ARMGADRAFT_665968</name>
</gene>
<dbReference type="EMBL" id="KZ293704">
    <property type="protein sequence ID" value="PBK83700.1"/>
    <property type="molecule type" value="Genomic_DNA"/>
</dbReference>
<dbReference type="STRING" id="47427.A0A2H3CPA6"/>
<evidence type="ECO:0000313" key="2">
    <source>
        <dbReference type="EMBL" id="PBK83700.1"/>
    </source>
</evidence>
<proteinExistence type="predicted"/>
<dbReference type="AlphaFoldDB" id="A0A2H3CPA6"/>
<name>A0A2H3CPA6_ARMGA</name>
<sequence length="240" mass="27542">MLDSYKNEQRILHREGENQVRARVRNAMEEDRPRRPRAADFHEEEAIGGVGEGDKSEHEKGSDDGEDNRADDEDGPRSAKRPRIDESQFPWQPIREIGRALLHPDLRRTLDLKAARHSLTNSPECPEFPEEQWLALLSGKAVNLDAVFTADHSTSINEVQTHEISEGIAIRLSENLSNPTEAKRVIKNADEWTTTWHTYSQAILVAFPHRYRELTLYQQYVSSLFRTTAIPLHCHVFVLD</sequence>
<accession>A0A2H3CPA6</accession>
<dbReference type="OrthoDB" id="2355984at2759"/>
<feature type="compositionally biased region" description="Acidic residues" evidence="1">
    <location>
        <begin position="64"/>
        <end position="74"/>
    </location>
</feature>
<feature type="compositionally biased region" description="Basic and acidic residues" evidence="1">
    <location>
        <begin position="1"/>
        <end position="45"/>
    </location>
</feature>
<evidence type="ECO:0000256" key="1">
    <source>
        <dbReference type="SAM" id="MobiDB-lite"/>
    </source>
</evidence>
<dbReference type="InParanoid" id="A0A2H3CPA6"/>